<sequence length="84" mass="9734">MRSAPSQEEAALKMMNGTCLNMQDLQEVIKPTPYTGEETDRNECAPWKLEVKLQKTRRIFQLIELFGKRAITPQKLLTVGNWLR</sequence>
<gene>
    <name evidence="1" type="ORF">Y1Q_0010671</name>
</gene>
<evidence type="ECO:0000313" key="2">
    <source>
        <dbReference type="Proteomes" id="UP000050525"/>
    </source>
</evidence>
<keyword evidence="2" id="KW-1185">Reference proteome</keyword>
<dbReference type="EMBL" id="AKHW03006437">
    <property type="protein sequence ID" value="KYO20086.1"/>
    <property type="molecule type" value="Genomic_DNA"/>
</dbReference>
<organism evidence="1 2">
    <name type="scientific">Alligator mississippiensis</name>
    <name type="common">American alligator</name>
    <dbReference type="NCBI Taxonomy" id="8496"/>
    <lineage>
        <taxon>Eukaryota</taxon>
        <taxon>Metazoa</taxon>
        <taxon>Chordata</taxon>
        <taxon>Craniata</taxon>
        <taxon>Vertebrata</taxon>
        <taxon>Euteleostomi</taxon>
        <taxon>Archelosauria</taxon>
        <taxon>Archosauria</taxon>
        <taxon>Crocodylia</taxon>
        <taxon>Alligatoridae</taxon>
        <taxon>Alligatorinae</taxon>
        <taxon>Alligator</taxon>
    </lineage>
</organism>
<dbReference type="AlphaFoldDB" id="A0A151M6D0"/>
<protein>
    <submittedName>
        <fullName evidence="1">Uncharacterized protein</fullName>
    </submittedName>
</protein>
<comment type="caution">
    <text evidence="1">The sequence shown here is derived from an EMBL/GenBank/DDBJ whole genome shotgun (WGS) entry which is preliminary data.</text>
</comment>
<dbReference type="Proteomes" id="UP000050525">
    <property type="component" value="Unassembled WGS sequence"/>
</dbReference>
<accession>A0A151M6D0</accession>
<proteinExistence type="predicted"/>
<evidence type="ECO:0000313" key="1">
    <source>
        <dbReference type="EMBL" id="KYO20086.1"/>
    </source>
</evidence>
<name>A0A151M6D0_ALLMI</name>
<reference evidence="1 2" key="1">
    <citation type="journal article" date="2012" name="Genome Biol.">
        <title>Sequencing three crocodilian genomes to illuminate the evolution of archosaurs and amniotes.</title>
        <authorList>
            <person name="St John J.A."/>
            <person name="Braun E.L."/>
            <person name="Isberg S.R."/>
            <person name="Miles L.G."/>
            <person name="Chong A.Y."/>
            <person name="Gongora J."/>
            <person name="Dalzell P."/>
            <person name="Moran C."/>
            <person name="Bed'hom B."/>
            <person name="Abzhanov A."/>
            <person name="Burgess S.C."/>
            <person name="Cooksey A.M."/>
            <person name="Castoe T.A."/>
            <person name="Crawford N.G."/>
            <person name="Densmore L.D."/>
            <person name="Drew J.C."/>
            <person name="Edwards S.V."/>
            <person name="Faircloth B.C."/>
            <person name="Fujita M.K."/>
            <person name="Greenwold M.J."/>
            <person name="Hoffmann F.G."/>
            <person name="Howard J.M."/>
            <person name="Iguchi T."/>
            <person name="Janes D.E."/>
            <person name="Khan S.Y."/>
            <person name="Kohno S."/>
            <person name="de Koning A.J."/>
            <person name="Lance S.L."/>
            <person name="McCarthy F.M."/>
            <person name="McCormack J.E."/>
            <person name="Merchant M.E."/>
            <person name="Peterson D.G."/>
            <person name="Pollock D.D."/>
            <person name="Pourmand N."/>
            <person name="Raney B.J."/>
            <person name="Roessler K.A."/>
            <person name="Sanford J.R."/>
            <person name="Sawyer R.H."/>
            <person name="Schmidt C.J."/>
            <person name="Triplett E.W."/>
            <person name="Tuberville T.D."/>
            <person name="Venegas-Anaya M."/>
            <person name="Howard J.T."/>
            <person name="Jarvis E.D."/>
            <person name="Guillette L.J.Jr."/>
            <person name="Glenn T.C."/>
            <person name="Green R.E."/>
            <person name="Ray D.A."/>
        </authorList>
    </citation>
    <scope>NUCLEOTIDE SEQUENCE [LARGE SCALE GENOMIC DNA]</scope>
    <source>
        <strain evidence="1">KSC_2009_1</strain>
    </source>
</reference>